<reference evidence="2" key="2">
    <citation type="submission" date="2021-01" db="UniProtKB">
        <authorList>
            <consortium name="EnsemblMetazoa"/>
        </authorList>
    </citation>
    <scope>IDENTIFICATION</scope>
</reference>
<dbReference type="OrthoDB" id="2121828at2759"/>
<proteinExistence type="predicted"/>
<evidence type="ECO:0000259" key="1">
    <source>
        <dbReference type="PROSITE" id="PS50022"/>
    </source>
</evidence>
<dbReference type="EnsemblMetazoa" id="XM_030981397">
    <property type="protein sequence ID" value="XP_030837257"/>
    <property type="gene ID" value="LOC115922477"/>
</dbReference>
<sequence>MWNANLGTKRARLNTVQVGLLSGAWSTRVDLLNPHRIFGLATQGRQGCCKQWVTSFKIACSVDGISFNTVQDLNTSSTDKVFNGNIDQDTVVNNTLPVHQVCRFVRLLPLTWYDAISLRMELYGTAHVTDVVALGLESGTIPDSSLTASSVFTDNHGPERARLNLVLVGNLRGAWAAKVDLLTPHRIFGLATQGRQDFYPQWVTSFKIACSVDGVSFNNVQDLSTPSTDKVFNGNSDQDTVVNNTLPVPQVCRYIRLLPLTWHGHISLRMELYGTALVTGTHKTFEADKAVDFETKSVTGDKTVSVAFAKFFAVGDF</sequence>
<dbReference type="PROSITE" id="PS50022">
    <property type="entry name" value="FA58C_3"/>
    <property type="match status" value="2"/>
</dbReference>
<reference evidence="3" key="1">
    <citation type="submission" date="2015-02" db="EMBL/GenBank/DDBJ databases">
        <title>Genome sequencing for Strongylocentrotus purpuratus.</title>
        <authorList>
            <person name="Murali S."/>
            <person name="Liu Y."/>
            <person name="Vee V."/>
            <person name="English A."/>
            <person name="Wang M."/>
            <person name="Skinner E."/>
            <person name="Han Y."/>
            <person name="Muzny D.M."/>
            <person name="Worley K.C."/>
            <person name="Gibbs R.A."/>
        </authorList>
    </citation>
    <scope>NUCLEOTIDE SEQUENCE</scope>
</reference>
<evidence type="ECO:0000313" key="3">
    <source>
        <dbReference type="Proteomes" id="UP000007110"/>
    </source>
</evidence>
<dbReference type="SMART" id="SM00231">
    <property type="entry name" value="FA58C"/>
    <property type="match status" value="2"/>
</dbReference>
<accession>A0A7M7NIT5</accession>
<dbReference type="Proteomes" id="UP000007110">
    <property type="component" value="Unassembled WGS sequence"/>
</dbReference>
<dbReference type="RefSeq" id="XP_030837257.1">
    <property type="nucleotide sequence ID" value="XM_030981397.1"/>
</dbReference>
<dbReference type="Pfam" id="PF00754">
    <property type="entry name" value="F5_F8_type_C"/>
    <property type="match status" value="2"/>
</dbReference>
<feature type="domain" description="F5/8 type C" evidence="1">
    <location>
        <begin position="1"/>
        <end position="125"/>
    </location>
</feature>
<dbReference type="Gene3D" id="2.60.120.260">
    <property type="entry name" value="Galactose-binding domain-like"/>
    <property type="match status" value="2"/>
</dbReference>
<dbReference type="InParanoid" id="A0A7M7NIT5"/>
<dbReference type="FunCoup" id="A0A7M7NIT5">
    <property type="interactions" value="519"/>
</dbReference>
<evidence type="ECO:0000313" key="2">
    <source>
        <dbReference type="EnsemblMetazoa" id="XP_030837257"/>
    </source>
</evidence>
<dbReference type="SUPFAM" id="SSF49785">
    <property type="entry name" value="Galactose-binding domain-like"/>
    <property type="match status" value="2"/>
</dbReference>
<keyword evidence="3" id="KW-1185">Reference proteome</keyword>
<dbReference type="PANTHER" id="PTHR24543:SF325">
    <property type="entry name" value="F5_8 TYPE C DOMAIN-CONTAINING PROTEIN"/>
    <property type="match status" value="1"/>
</dbReference>
<dbReference type="AlphaFoldDB" id="A0A7M7NIT5"/>
<protein>
    <recommendedName>
        <fullName evidence="1">F5/8 type C domain-containing protein</fullName>
    </recommendedName>
</protein>
<dbReference type="PANTHER" id="PTHR24543">
    <property type="entry name" value="MULTICOPPER OXIDASE-RELATED"/>
    <property type="match status" value="1"/>
</dbReference>
<dbReference type="InterPro" id="IPR000421">
    <property type="entry name" value="FA58C"/>
</dbReference>
<feature type="domain" description="F5/8 type C" evidence="1">
    <location>
        <begin position="129"/>
        <end position="275"/>
    </location>
</feature>
<name>A0A7M7NIT5_STRPU</name>
<dbReference type="CDD" id="cd00057">
    <property type="entry name" value="FA58C"/>
    <property type="match status" value="2"/>
</dbReference>
<organism evidence="2 3">
    <name type="scientific">Strongylocentrotus purpuratus</name>
    <name type="common">Purple sea urchin</name>
    <dbReference type="NCBI Taxonomy" id="7668"/>
    <lineage>
        <taxon>Eukaryota</taxon>
        <taxon>Metazoa</taxon>
        <taxon>Echinodermata</taxon>
        <taxon>Eleutherozoa</taxon>
        <taxon>Echinozoa</taxon>
        <taxon>Echinoidea</taxon>
        <taxon>Euechinoidea</taxon>
        <taxon>Echinacea</taxon>
        <taxon>Camarodonta</taxon>
        <taxon>Echinidea</taxon>
        <taxon>Strongylocentrotidae</taxon>
        <taxon>Strongylocentrotus</taxon>
    </lineage>
</organism>
<dbReference type="OMA" id="KIACSVD"/>
<dbReference type="KEGG" id="spu:115922477"/>
<dbReference type="GeneID" id="115922477"/>
<dbReference type="InterPro" id="IPR008979">
    <property type="entry name" value="Galactose-bd-like_sf"/>
</dbReference>